<keyword evidence="2" id="KW-1185">Reference proteome</keyword>
<accession>A0A2K8TAN6</accession>
<evidence type="ECO:0000313" key="2">
    <source>
        <dbReference type="Proteomes" id="UP000232003"/>
    </source>
</evidence>
<keyword evidence="1" id="KW-0614">Plasmid</keyword>
<geneLocation type="plasmid" evidence="2">
    <name>pnfsy08</name>
</geneLocation>
<evidence type="ECO:0000313" key="1">
    <source>
        <dbReference type="EMBL" id="AUB44719.1"/>
    </source>
</evidence>
<dbReference type="EMBL" id="CP024793">
    <property type="protein sequence ID" value="AUB44719.1"/>
    <property type="molecule type" value="Genomic_DNA"/>
</dbReference>
<organism evidence="1 2">
    <name type="scientific">Nostoc flagelliforme CCNUN1</name>
    <dbReference type="NCBI Taxonomy" id="2038116"/>
    <lineage>
        <taxon>Bacteria</taxon>
        <taxon>Bacillati</taxon>
        <taxon>Cyanobacteriota</taxon>
        <taxon>Cyanophyceae</taxon>
        <taxon>Nostocales</taxon>
        <taxon>Nostocaceae</taxon>
        <taxon>Nostoc</taxon>
    </lineage>
</organism>
<protein>
    <submittedName>
        <fullName evidence="1">Uncharacterized protein</fullName>
    </submittedName>
</protein>
<dbReference type="Proteomes" id="UP000232003">
    <property type="component" value="Plasmid pNFSY08"/>
</dbReference>
<gene>
    <name evidence="1" type="ORF">COO91_10959</name>
</gene>
<name>A0A2K8TAN6_9NOSO</name>
<dbReference type="AlphaFoldDB" id="A0A2K8TAN6"/>
<dbReference type="KEGG" id="nfl:COO91_10959"/>
<reference evidence="1 2" key="1">
    <citation type="submission" date="2017-11" db="EMBL/GenBank/DDBJ databases">
        <title>Complete genome of a free-living desiccation-tolerant cyanobacterium and its photosynthetic adaptation to extreme terrestrial habitat.</title>
        <authorList>
            <person name="Shang J."/>
        </authorList>
    </citation>
    <scope>NUCLEOTIDE SEQUENCE [LARGE SCALE GENOMIC DNA]</scope>
    <source>
        <strain evidence="1 2">CCNUN1</strain>
        <plasmid evidence="2">pnfsy08</plasmid>
    </source>
</reference>
<sequence length="47" mass="5122">MAEVVSEQSSVSIVSPLYAVYTGKKHSQRVWDYDTVAPEAPPTILGN</sequence>
<proteinExistence type="predicted"/>